<organism evidence="6 7">
    <name type="scientific">Erythranthe guttata</name>
    <name type="common">Yellow monkey flower</name>
    <name type="synonym">Mimulus guttatus</name>
    <dbReference type="NCBI Taxonomy" id="4155"/>
    <lineage>
        <taxon>Eukaryota</taxon>
        <taxon>Viridiplantae</taxon>
        <taxon>Streptophyta</taxon>
        <taxon>Embryophyta</taxon>
        <taxon>Tracheophyta</taxon>
        <taxon>Spermatophyta</taxon>
        <taxon>Magnoliopsida</taxon>
        <taxon>eudicotyledons</taxon>
        <taxon>Gunneridae</taxon>
        <taxon>Pentapetalae</taxon>
        <taxon>asterids</taxon>
        <taxon>lamiids</taxon>
        <taxon>Lamiales</taxon>
        <taxon>Phrymaceae</taxon>
        <taxon>Erythranthe</taxon>
    </lineage>
</organism>
<evidence type="ECO:0000256" key="1">
    <source>
        <dbReference type="ARBA" id="ARBA00022670"/>
    </source>
</evidence>
<dbReference type="GO" id="GO:0008270">
    <property type="term" value="F:zinc ion binding"/>
    <property type="evidence" value="ECO:0007669"/>
    <property type="project" value="InterPro"/>
</dbReference>
<gene>
    <name evidence="6" type="ORF">MIMGU_mgv1a0176452mg</name>
</gene>
<protein>
    <recommendedName>
        <fullName evidence="5">Peptidase M10 metallopeptidase domain-containing protein</fullName>
    </recommendedName>
</protein>
<evidence type="ECO:0000256" key="2">
    <source>
        <dbReference type="ARBA" id="ARBA00022723"/>
    </source>
</evidence>
<dbReference type="GO" id="GO:0031012">
    <property type="term" value="C:extracellular matrix"/>
    <property type="evidence" value="ECO:0007669"/>
    <property type="project" value="InterPro"/>
</dbReference>
<dbReference type="Gene3D" id="3.40.390.10">
    <property type="entry name" value="Collagenase (Catalytic Domain)"/>
    <property type="match status" value="1"/>
</dbReference>
<accession>A0A022PXV9</accession>
<name>A0A022PXV9_ERYGU</name>
<dbReference type="EMBL" id="KI632260">
    <property type="protein sequence ID" value="EYU20656.1"/>
    <property type="molecule type" value="Genomic_DNA"/>
</dbReference>
<dbReference type="GO" id="GO:0006508">
    <property type="term" value="P:proteolysis"/>
    <property type="evidence" value="ECO:0007669"/>
    <property type="project" value="UniProtKB-KW"/>
</dbReference>
<dbReference type="InterPro" id="IPR024079">
    <property type="entry name" value="MetalloPept_cat_dom_sf"/>
</dbReference>
<keyword evidence="2" id="KW-0479">Metal-binding</keyword>
<dbReference type="InterPro" id="IPR001818">
    <property type="entry name" value="Pept_M10_metallopeptidase"/>
</dbReference>
<feature type="domain" description="Peptidase M10 metallopeptidase" evidence="5">
    <location>
        <begin position="3"/>
        <end position="32"/>
    </location>
</feature>
<sequence>SIQAAIMYPSVSAGTSKIKLNADDIQGIKALYNM</sequence>
<dbReference type="Proteomes" id="UP000030748">
    <property type="component" value="Unassembled WGS sequence"/>
</dbReference>
<evidence type="ECO:0000313" key="7">
    <source>
        <dbReference type="Proteomes" id="UP000030748"/>
    </source>
</evidence>
<evidence type="ECO:0000256" key="3">
    <source>
        <dbReference type="ARBA" id="ARBA00022801"/>
    </source>
</evidence>
<evidence type="ECO:0000259" key="5">
    <source>
        <dbReference type="Pfam" id="PF00413"/>
    </source>
</evidence>
<evidence type="ECO:0000256" key="4">
    <source>
        <dbReference type="ARBA" id="ARBA00022833"/>
    </source>
</evidence>
<keyword evidence="7" id="KW-1185">Reference proteome</keyword>
<reference evidence="6 7" key="1">
    <citation type="journal article" date="2013" name="Proc. Natl. Acad. Sci. U.S.A.">
        <title>Fine-scale variation in meiotic recombination in Mimulus inferred from population shotgun sequencing.</title>
        <authorList>
            <person name="Hellsten U."/>
            <person name="Wright K.M."/>
            <person name="Jenkins J."/>
            <person name="Shu S."/>
            <person name="Yuan Y."/>
            <person name="Wessler S.R."/>
            <person name="Schmutz J."/>
            <person name="Willis J.H."/>
            <person name="Rokhsar D.S."/>
        </authorList>
    </citation>
    <scope>NUCLEOTIDE SEQUENCE [LARGE SCALE GENOMIC DNA]</scope>
    <source>
        <strain evidence="7">cv. DUN x IM62</strain>
    </source>
</reference>
<feature type="non-terminal residue" evidence="6">
    <location>
        <position position="1"/>
    </location>
</feature>
<keyword evidence="4" id="KW-0862">Zinc</keyword>
<keyword evidence="1" id="KW-0645">Protease</keyword>
<dbReference type="AlphaFoldDB" id="A0A022PXV9"/>
<keyword evidence="3" id="KW-0378">Hydrolase</keyword>
<dbReference type="GO" id="GO:0004222">
    <property type="term" value="F:metalloendopeptidase activity"/>
    <property type="evidence" value="ECO:0007669"/>
    <property type="project" value="InterPro"/>
</dbReference>
<proteinExistence type="predicted"/>
<evidence type="ECO:0000313" key="6">
    <source>
        <dbReference type="EMBL" id="EYU20656.1"/>
    </source>
</evidence>
<dbReference type="Pfam" id="PF00413">
    <property type="entry name" value="Peptidase_M10"/>
    <property type="match status" value="1"/>
</dbReference>